<evidence type="ECO:0000313" key="6">
    <source>
        <dbReference type="EMBL" id="PPE05578.1"/>
    </source>
</evidence>
<dbReference type="InterPro" id="IPR017871">
    <property type="entry name" value="ABC_transporter-like_CS"/>
</dbReference>
<keyword evidence="7" id="KW-1185">Reference proteome</keyword>
<dbReference type="PROSITE" id="PS00211">
    <property type="entry name" value="ABC_TRANSPORTER_1"/>
    <property type="match status" value="1"/>
</dbReference>
<evidence type="ECO:0000313" key="7">
    <source>
        <dbReference type="Proteomes" id="UP000239425"/>
    </source>
</evidence>
<comment type="similarity">
    <text evidence="1">Belongs to the ABC transporter superfamily.</text>
</comment>
<dbReference type="InterPro" id="IPR003593">
    <property type="entry name" value="AAA+_ATPase"/>
</dbReference>
<comment type="caution">
    <text evidence="6">The sequence shown here is derived from an EMBL/GenBank/DDBJ whole genome shotgun (WGS) entry which is preliminary data.</text>
</comment>
<dbReference type="InterPro" id="IPR003439">
    <property type="entry name" value="ABC_transporter-like_ATP-bd"/>
</dbReference>
<feature type="domain" description="ABC transporter" evidence="5">
    <location>
        <begin position="9"/>
        <end position="248"/>
    </location>
</feature>
<dbReference type="SUPFAM" id="SSF52540">
    <property type="entry name" value="P-loop containing nucleoside triphosphate hydrolases"/>
    <property type="match status" value="1"/>
</dbReference>
<dbReference type="PANTHER" id="PTHR24220:SF689">
    <property type="entry name" value="LIPOPROTEIN-RELEASING SYSTEM ATP-BINDING PROTEIN LOLD"/>
    <property type="match status" value="1"/>
</dbReference>
<keyword evidence="2" id="KW-0813">Transport</keyword>
<keyword evidence="6" id="KW-0449">Lipoprotein</keyword>
<dbReference type="PROSITE" id="PS50893">
    <property type="entry name" value="ABC_TRANSPORTER_2"/>
    <property type="match status" value="1"/>
</dbReference>
<dbReference type="OrthoDB" id="9786950at2"/>
<dbReference type="InterPro" id="IPR027417">
    <property type="entry name" value="P-loop_NTPase"/>
</dbReference>
<sequence>MSNHQNFVMRAENLSHKYHSLPILEKITLFLSSGECVGLLGRSGSGKSTLLSILGLLMIPQYGRIFLRAQKGFVDIRMLNNYQKSYLRRVHIGFVFQSHCLLPEFSALENVVLPQRLNGKSIKESHTYARALLDYVGLSERLYHKPHELSGGEQQRVAIARALSNRPTILLADEPTGNLDSETARVIIQLFHHVTQHHGVALLMATHNVESLKQFHRVYTLESGLLVPVFQEEKAPLESFSCTVKGVVLP</sequence>
<dbReference type="InterPro" id="IPR017911">
    <property type="entry name" value="MacB-like_ATP-bd"/>
</dbReference>
<dbReference type="GO" id="GO:0016887">
    <property type="term" value="F:ATP hydrolysis activity"/>
    <property type="evidence" value="ECO:0007669"/>
    <property type="project" value="InterPro"/>
</dbReference>
<keyword evidence="4 6" id="KW-0067">ATP-binding</keyword>
<reference evidence="6 7" key="1">
    <citation type="submission" date="2017-11" db="EMBL/GenBank/DDBJ databases">
        <title>Comparative genomic analysis of Holospora spp., intranuclear symbionts of paramecia.</title>
        <authorList>
            <person name="Garushyants S.K."/>
            <person name="Beliavskaya A."/>
            <person name="Malko D.B."/>
            <person name="Logacheva M.D."/>
            <person name="Rautian M.S."/>
            <person name="Gelfand M.S."/>
        </authorList>
    </citation>
    <scope>NUCLEOTIDE SEQUENCE [LARGE SCALE GENOMIC DNA]</scope>
    <source>
        <strain evidence="7">02AZ16</strain>
    </source>
</reference>
<dbReference type="Pfam" id="PF00005">
    <property type="entry name" value="ABC_tran"/>
    <property type="match status" value="1"/>
</dbReference>
<keyword evidence="3" id="KW-0547">Nucleotide-binding</keyword>
<dbReference type="PANTHER" id="PTHR24220">
    <property type="entry name" value="IMPORT ATP-BINDING PROTEIN"/>
    <property type="match status" value="1"/>
</dbReference>
<protein>
    <submittedName>
        <fullName evidence="6">Lipoprotein-releasing system ATP-binding protein LolD</fullName>
    </submittedName>
</protein>
<dbReference type="CDD" id="cd03255">
    <property type="entry name" value="ABC_MJ0796_LolCDE_FtsE"/>
    <property type="match status" value="1"/>
</dbReference>
<dbReference type="InterPro" id="IPR015854">
    <property type="entry name" value="ABC_transpr_LolD-like"/>
</dbReference>
<dbReference type="GO" id="GO:0005886">
    <property type="term" value="C:plasma membrane"/>
    <property type="evidence" value="ECO:0007669"/>
    <property type="project" value="TreeGrafter"/>
</dbReference>
<dbReference type="SMART" id="SM00382">
    <property type="entry name" value="AAA"/>
    <property type="match status" value="1"/>
</dbReference>
<evidence type="ECO:0000256" key="2">
    <source>
        <dbReference type="ARBA" id="ARBA00022448"/>
    </source>
</evidence>
<proteinExistence type="inferred from homology"/>
<evidence type="ECO:0000256" key="1">
    <source>
        <dbReference type="ARBA" id="ARBA00005417"/>
    </source>
</evidence>
<dbReference type="AlphaFoldDB" id="A0A2S5RE63"/>
<dbReference type="Proteomes" id="UP000239425">
    <property type="component" value="Unassembled WGS sequence"/>
</dbReference>
<dbReference type="GO" id="GO:0005524">
    <property type="term" value="F:ATP binding"/>
    <property type="evidence" value="ECO:0007669"/>
    <property type="project" value="UniProtKB-KW"/>
</dbReference>
<dbReference type="EMBL" id="PHHC01000064">
    <property type="protein sequence ID" value="PPE05578.1"/>
    <property type="molecule type" value="Genomic_DNA"/>
</dbReference>
<evidence type="ECO:0000256" key="3">
    <source>
        <dbReference type="ARBA" id="ARBA00022741"/>
    </source>
</evidence>
<evidence type="ECO:0000259" key="5">
    <source>
        <dbReference type="PROSITE" id="PS50893"/>
    </source>
</evidence>
<evidence type="ECO:0000256" key="4">
    <source>
        <dbReference type="ARBA" id="ARBA00022840"/>
    </source>
</evidence>
<dbReference type="RefSeq" id="WP_104206367.1">
    <property type="nucleotide sequence ID" value="NZ_PHHC01000064.1"/>
</dbReference>
<accession>A0A2S5RE63</accession>
<dbReference type="GO" id="GO:0089705">
    <property type="term" value="P:protein localization to outer membrane"/>
    <property type="evidence" value="ECO:0007669"/>
    <property type="project" value="TreeGrafter"/>
</dbReference>
<dbReference type="GO" id="GO:0022857">
    <property type="term" value="F:transmembrane transporter activity"/>
    <property type="evidence" value="ECO:0007669"/>
    <property type="project" value="TreeGrafter"/>
</dbReference>
<organism evidence="6 7">
    <name type="scientific">Holospora curviuscula</name>
    <dbReference type="NCBI Taxonomy" id="1082868"/>
    <lineage>
        <taxon>Bacteria</taxon>
        <taxon>Pseudomonadati</taxon>
        <taxon>Pseudomonadota</taxon>
        <taxon>Alphaproteobacteria</taxon>
        <taxon>Holosporales</taxon>
        <taxon>Holosporaceae</taxon>
        <taxon>Holospora</taxon>
    </lineage>
</organism>
<dbReference type="GO" id="GO:0044874">
    <property type="term" value="P:lipoprotein localization to outer membrane"/>
    <property type="evidence" value="ECO:0007669"/>
    <property type="project" value="TreeGrafter"/>
</dbReference>
<name>A0A2S5RE63_9PROT</name>
<dbReference type="Gene3D" id="3.40.50.300">
    <property type="entry name" value="P-loop containing nucleotide triphosphate hydrolases"/>
    <property type="match status" value="1"/>
</dbReference>
<gene>
    <name evidence="6" type="ORF">HCUR_00224</name>
</gene>